<protein>
    <submittedName>
        <fullName evidence="2">Tyrosine-protein phosphatase non-receptor type 6</fullName>
    </submittedName>
</protein>
<keyword evidence="3" id="KW-1185">Reference proteome</keyword>
<dbReference type="Proteomes" id="UP001629113">
    <property type="component" value="Unassembled WGS sequence"/>
</dbReference>
<organism evidence="2 3">
    <name type="scientific">Phlyctema vagabunda</name>
    <dbReference type="NCBI Taxonomy" id="108571"/>
    <lineage>
        <taxon>Eukaryota</taxon>
        <taxon>Fungi</taxon>
        <taxon>Dikarya</taxon>
        <taxon>Ascomycota</taxon>
        <taxon>Pezizomycotina</taxon>
        <taxon>Leotiomycetes</taxon>
        <taxon>Helotiales</taxon>
        <taxon>Dermateaceae</taxon>
        <taxon>Phlyctema</taxon>
    </lineage>
</organism>
<evidence type="ECO:0000313" key="3">
    <source>
        <dbReference type="Proteomes" id="UP001629113"/>
    </source>
</evidence>
<feature type="compositionally biased region" description="Polar residues" evidence="1">
    <location>
        <begin position="393"/>
        <end position="407"/>
    </location>
</feature>
<feature type="region of interest" description="Disordered" evidence="1">
    <location>
        <begin position="369"/>
        <end position="407"/>
    </location>
</feature>
<proteinExistence type="predicted"/>
<comment type="caution">
    <text evidence="2">The sequence shown here is derived from an EMBL/GenBank/DDBJ whole genome shotgun (WGS) entry which is preliminary data.</text>
</comment>
<gene>
    <name evidence="2" type="ORF">PVAG01_06756</name>
</gene>
<evidence type="ECO:0000313" key="2">
    <source>
        <dbReference type="EMBL" id="KAL3422600.1"/>
    </source>
</evidence>
<sequence>MSGSGPKPDHAFLAPGQKTRKRDFNSFCAELQTTVNNALPSTSKNYKKVAVLALRWSNDKMGVESTERDLLAVFKNNYGFAVENYVLDAKLSTWQVQRALVAQVFSFQDKWQGPDSLCIYVYSGHGEFGPPVAPRQYDIFGDIQNKQTKVRWASIESLIQAQSGDVLYIFDSCYASHLSRTDGPELLAAANWASQASSHVTTSFTKILTDTLRKLNGDPSSAADIFAMMHRDDHKSHLGEVPIHVPRPNKPSIVLQKLVGSHGPTPAKRQQISRLNSSQSTIQTRVLISVLVDEDPGKLDLEKWKNWVTNNIPASVDPSEITIEAQFTTDSSLVFVALPLAIWTMLPDDEAYSFISYIKGGNLLTPTAGPIPGTLSDRTLPSGRENQRPGRENQPSGLQESGSGSRK</sequence>
<dbReference type="EMBL" id="JBFCZG010000005">
    <property type="protein sequence ID" value="KAL3422600.1"/>
    <property type="molecule type" value="Genomic_DNA"/>
</dbReference>
<reference evidence="2 3" key="1">
    <citation type="submission" date="2024-06" db="EMBL/GenBank/DDBJ databases">
        <title>Complete genome of Phlyctema vagabunda strain 19-DSS-EL-015.</title>
        <authorList>
            <person name="Fiorenzani C."/>
        </authorList>
    </citation>
    <scope>NUCLEOTIDE SEQUENCE [LARGE SCALE GENOMIC DNA]</scope>
    <source>
        <strain evidence="2 3">19-DSS-EL-015</strain>
    </source>
</reference>
<name>A0ABR4PH42_9HELO</name>
<evidence type="ECO:0000256" key="1">
    <source>
        <dbReference type="SAM" id="MobiDB-lite"/>
    </source>
</evidence>
<accession>A0ABR4PH42</accession>